<keyword evidence="2" id="KW-0472">Membrane</keyword>
<dbReference type="EMBL" id="DVGK01000106">
    <property type="protein sequence ID" value="HIR14081.1"/>
    <property type="molecule type" value="Genomic_DNA"/>
</dbReference>
<evidence type="ECO:0000256" key="1">
    <source>
        <dbReference type="SAM" id="MobiDB-lite"/>
    </source>
</evidence>
<feature type="compositionally biased region" description="Low complexity" evidence="1">
    <location>
        <begin position="49"/>
        <end position="67"/>
    </location>
</feature>
<evidence type="ECO:0008006" key="5">
    <source>
        <dbReference type="Google" id="ProtNLM"/>
    </source>
</evidence>
<name>A0A9D1ACQ2_9FIRM</name>
<sequence>MNPKPKIVVLRMREIIYTLLLLCLIILLVVCLFFMFAPSSQKGQRQPASENLSETSSGSETSLSTDLAQASSRKVSGDALYTAGVYTSPVALGTSSAEVEVTVDTDEIRSIRLIHLSEAAEAMYPLAEPSMDRIAAQILETQKLEGITCPQEEKYTSQLLLNAVSDALSVARISS</sequence>
<reference evidence="3" key="2">
    <citation type="journal article" date="2021" name="PeerJ">
        <title>Extensive microbial diversity within the chicken gut microbiome revealed by metagenomics and culture.</title>
        <authorList>
            <person name="Gilroy R."/>
            <person name="Ravi A."/>
            <person name="Getino M."/>
            <person name="Pursley I."/>
            <person name="Horton D.L."/>
            <person name="Alikhan N.F."/>
            <person name="Baker D."/>
            <person name="Gharbi K."/>
            <person name="Hall N."/>
            <person name="Watson M."/>
            <person name="Adriaenssens E.M."/>
            <person name="Foster-Nyarko E."/>
            <person name="Jarju S."/>
            <person name="Secka A."/>
            <person name="Antonio M."/>
            <person name="Oren A."/>
            <person name="Chaudhuri R.R."/>
            <person name="La Ragione R."/>
            <person name="Hildebrand F."/>
            <person name="Pallen M.J."/>
        </authorList>
    </citation>
    <scope>NUCLEOTIDE SEQUENCE</scope>
    <source>
        <strain evidence="3">ChiSjej4B22-8148</strain>
    </source>
</reference>
<keyword evidence="2" id="KW-0812">Transmembrane</keyword>
<feature type="region of interest" description="Disordered" evidence="1">
    <location>
        <begin position="42"/>
        <end position="67"/>
    </location>
</feature>
<feature type="transmembrane region" description="Helical" evidence="2">
    <location>
        <begin position="15"/>
        <end position="37"/>
    </location>
</feature>
<accession>A0A9D1ACQ2</accession>
<dbReference type="AlphaFoldDB" id="A0A9D1ACQ2"/>
<keyword evidence="2" id="KW-1133">Transmembrane helix</keyword>
<comment type="caution">
    <text evidence="3">The sequence shown here is derived from an EMBL/GenBank/DDBJ whole genome shotgun (WGS) entry which is preliminary data.</text>
</comment>
<dbReference type="Proteomes" id="UP000886757">
    <property type="component" value="Unassembled WGS sequence"/>
</dbReference>
<proteinExistence type="predicted"/>
<organism evidence="3 4">
    <name type="scientific">Candidatus Choladousia intestinavium</name>
    <dbReference type="NCBI Taxonomy" id="2840727"/>
    <lineage>
        <taxon>Bacteria</taxon>
        <taxon>Bacillati</taxon>
        <taxon>Bacillota</taxon>
        <taxon>Clostridia</taxon>
        <taxon>Lachnospirales</taxon>
        <taxon>Lachnospiraceae</taxon>
        <taxon>Lachnospiraceae incertae sedis</taxon>
        <taxon>Candidatus Choladousia</taxon>
    </lineage>
</organism>
<evidence type="ECO:0000313" key="4">
    <source>
        <dbReference type="Proteomes" id="UP000886757"/>
    </source>
</evidence>
<evidence type="ECO:0000313" key="3">
    <source>
        <dbReference type="EMBL" id="HIR14081.1"/>
    </source>
</evidence>
<evidence type="ECO:0000256" key="2">
    <source>
        <dbReference type="SAM" id="Phobius"/>
    </source>
</evidence>
<gene>
    <name evidence="3" type="ORF">IAB31_09195</name>
</gene>
<protein>
    <recommendedName>
        <fullName evidence="5">FMN-binding domain-containing protein</fullName>
    </recommendedName>
</protein>
<reference evidence="3" key="1">
    <citation type="submission" date="2020-10" db="EMBL/GenBank/DDBJ databases">
        <authorList>
            <person name="Gilroy R."/>
        </authorList>
    </citation>
    <scope>NUCLEOTIDE SEQUENCE</scope>
    <source>
        <strain evidence="3">ChiSjej4B22-8148</strain>
    </source>
</reference>